<dbReference type="Gene3D" id="3.40.50.300">
    <property type="entry name" value="P-loop containing nucleotide triphosphate hydrolases"/>
    <property type="match status" value="1"/>
</dbReference>
<dbReference type="PANTHER" id="PTHR24220:SF86">
    <property type="entry name" value="ABC TRANSPORTER ABCH.1"/>
    <property type="match status" value="1"/>
</dbReference>
<dbReference type="PROSITE" id="PS00211">
    <property type="entry name" value="ABC_TRANSPORTER_1"/>
    <property type="match status" value="1"/>
</dbReference>
<dbReference type="PROSITE" id="PS50893">
    <property type="entry name" value="ABC_TRANSPORTER_2"/>
    <property type="match status" value="1"/>
</dbReference>
<evidence type="ECO:0000256" key="4">
    <source>
        <dbReference type="ARBA" id="ARBA00022840"/>
    </source>
</evidence>
<proteinExistence type="inferred from homology"/>
<evidence type="ECO:0000259" key="5">
    <source>
        <dbReference type="PROSITE" id="PS50893"/>
    </source>
</evidence>
<accession>A0A9X2HH82</accession>
<dbReference type="AlphaFoldDB" id="A0A9X2HH82"/>
<comment type="similarity">
    <text evidence="1">Belongs to the ABC transporter superfamily.</text>
</comment>
<evidence type="ECO:0000313" key="7">
    <source>
        <dbReference type="Proteomes" id="UP001155220"/>
    </source>
</evidence>
<dbReference type="GO" id="GO:0005886">
    <property type="term" value="C:plasma membrane"/>
    <property type="evidence" value="ECO:0007669"/>
    <property type="project" value="TreeGrafter"/>
</dbReference>
<evidence type="ECO:0000256" key="3">
    <source>
        <dbReference type="ARBA" id="ARBA00022741"/>
    </source>
</evidence>
<evidence type="ECO:0000256" key="2">
    <source>
        <dbReference type="ARBA" id="ARBA00022448"/>
    </source>
</evidence>
<comment type="caution">
    <text evidence="6">The sequence shown here is derived from an EMBL/GenBank/DDBJ whole genome shotgun (WGS) entry which is preliminary data.</text>
</comment>
<dbReference type="InterPro" id="IPR003439">
    <property type="entry name" value="ABC_transporter-like_ATP-bd"/>
</dbReference>
<feature type="domain" description="ABC transporter" evidence="5">
    <location>
        <begin position="6"/>
        <end position="222"/>
    </location>
</feature>
<name>A0A9X2HH82_9HYPH</name>
<dbReference type="InterPro" id="IPR017911">
    <property type="entry name" value="MacB-like_ATP-bd"/>
</dbReference>
<dbReference type="SMART" id="SM00382">
    <property type="entry name" value="AAA"/>
    <property type="match status" value="1"/>
</dbReference>
<dbReference type="Proteomes" id="UP001155220">
    <property type="component" value="Unassembled WGS sequence"/>
</dbReference>
<dbReference type="EMBL" id="JALHBS010000116">
    <property type="protein sequence ID" value="MCP3056969.1"/>
    <property type="molecule type" value="Genomic_DNA"/>
</dbReference>
<dbReference type="InterPro" id="IPR017871">
    <property type="entry name" value="ABC_transporter-like_CS"/>
</dbReference>
<keyword evidence="3" id="KW-0547">Nucleotide-binding</keyword>
<reference evidence="6" key="1">
    <citation type="submission" date="2022-03" db="EMBL/GenBank/DDBJ databases">
        <title>Aurantimonas Liuensis sp. Nov., isolated from the hadal seawater of the Mariana Trench.</title>
        <authorList>
            <person name="Liu R."/>
        </authorList>
    </citation>
    <scope>NUCLEOTIDE SEQUENCE</scope>
    <source>
        <strain evidence="6">LRZ36</strain>
    </source>
</reference>
<protein>
    <submittedName>
        <fullName evidence="6">ABC transporter ATP-binding protein</fullName>
    </submittedName>
</protein>
<keyword evidence="2" id="KW-0813">Transport</keyword>
<dbReference type="PANTHER" id="PTHR24220">
    <property type="entry name" value="IMPORT ATP-BINDING PROTEIN"/>
    <property type="match status" value="1"/>
</dbReference>
<evidence type="ECO:0000313" key="6">
    <source>
        <dbReference type="EMBL" id="MCP3056969.1"/>
    </source>
</evidence>
<dbReference type="GO" id="GO:0016887">
    <property type="term" value="F:ATP hydrolysis activity"/>
    <property type="evidence" value="ECO:0007669"/>
    <property type="project" value="InterPro"/>
</dbReference>
<organism evidence="6 7">
    <name type="scientific">Aurantimonas marianensis</name>
    <dbReference type="NCBI Taxonomy" id="2920428"/>
    <lineage>
        <taxon>Bacteria</taxon>
        <taxon>Pseudomonadati</taxon>
        <taxon>Pseudomonadota</taxon>
        <taxon>Alphaproteobacteria</taxon>
        <taxon>Hyphomicrobiales</taxon>
        <taxon>Aurantimonadaceae</taxon>
        <taxon>Aurantimonas</taxon>
    </lineage>
</organism>
<dbReference type="InterPro" id="IPR003593">
    <property type="entry name" value="AAA+_ATPase"/>
</dbReference>
<keyword evidence="4 6" id="KW-0067">ATP-binding</keyword>
<evidence type="ECO:0000256" key="1">
    <source>
        <dbReference type="ARBA" id="ARBA00005417"/>
    </source>
</evidence>
<dbReference type="InterPro" id="IPR015854">
    <property type="entry name" value="ABC_transpr_LolD-like"/>
</dbReference>
<dbReference type="GO" id="GO:0022857">
    <property type="term" value="F:transmembrane transporter activity"/>
    <property type="evidence" value="ECO:0007669"/>
    <property type="project" value="TreeGrafter"/>
</dbReference>
<dbReference type="GO" id="GO:0005524">
    <property type="term" value="F:ATP binding"/>
    <property type="evidence" value="ECO:0007669"/>
    <property type="project" value="UniProtKB-KW"/>
</dbReference>
<gene>
    <name evidence="6" type="ORF">MJ956_17730</name>
</gene>
<dbReference type="RefSeq" id="WP_253965770.1">
    <property type="nucleotide sequence ID" value="NZ_JALHBS010000116.1"/>
</dbReference>
<dbReference type="CDD" id="cd03255">
    <property type="entry name" value="ABC_MJ0796_LolCDE_FtsE"/>
    <property type="match status" value="1"/>
</dbReference>
<dbReference type="SUPFAM" id="SSF52540">
    <property type="entry name" value="P-loop containing nucleoside triphosphate hydrolases"/>
    <property type="match status" value="1"/>
</dbReference>
<dbReference type="InterPro" id="IPR027417">
    <property type="entry name" value="P-loop_NTPase"/>
</dbReference>
<sequence>MSGEAIRAEALVKTFRDRKARALDGLDIAVQRGDMTAIVGPSGSGKSTLLYALSGLTEVDSGRIAILGERPADAADWTNLRARRIGLVFQEDWLLPTLTAAENIELPMLGLGASSAERQSRVRGLLDAVKAEGFGDHWPAGLSGGERQRIAVARGLANRPEILLADEPTGELDSVNSRAIIDLLVRLRAEAGLTVLIVTHDETVAAACQRRFQVIDGRGRYVS</sequence>
<keyword evidence="7" id="KW-1185">Reference proteome</keyword>
<dbReference type="Pfam" id="PF00005">
    <property type="entry name" value="ABC_tran"/>
    <property type="match status" value="1"/>
</dbReference>